<evidence type="ECO:0000256" key="4">
    <source>
        <dbReference type="ARBA" id="ARBA00023136"/>
    </source>
</evidence>
<comment type="subcellular location">
    <subcellularLocation>
        <location evidence="1">Endomembrane system</location>
        <topology evidence="1">Multi-pass membrane protein</topology>
    </subcellularLocation>
</comment>
<protein>
    <submittedName>
        <fullName evidence="6">VIT1/CCC1 family predicted Fe2+/Mn2+ transporter</fullName>
    </submittedName>
</protein>
<comment type="caution">
    <text evidence="6">The sequence shown here is derived from an EMBL/GenBank/DDBJ whole genome shotgun (WGS) entry which is preliminary data.</text>
</comment>
<dbReference type="InterPro" id="IPR008217">
    <property type="entry name" value="Ccc1_fam"/>
</dbReference>
<evidence type="ECO:0000256" key="1">
    <source>
        <dbReference type="ARBA" id="ARBA00004127"/>
    </source>
</evidence>
<accession>A0ABX0UDL1</accession>
<evidence type="ECO:0000313" key="6">
    <source>
        <dbReference type="EMBL" id="NIJ45621.1"/>
    </source>
</evidence>
<evidence type="ECO:0000256" key="5">
    <source>
        <dbReference type="SAM" id="Phobius"/>
    </source>
</evidence>
<feature type="transmembrane region" description="Helical" evidence="5">
    <location>
        <begin position="20"/>
        <end position="40"/>
    </location>
</feature>
<evidence type="ECO:0000313" key="7">
    <source>
        <dbReference type="Proteomes" id="UP000745859"/>
    </source>
</evidence>
<keyword evidence="7" id="KW-1185">Reference proteome</keyword>
<dbReference type="EMBL" id="JAASQL010000002">
    <property type="protein sequence ID" value="NIJ45621.1"/>
    <property type="molecule type" value="Genomic_DNA"/>
</dbReference>
<organism evidence="6 7">
    <name type="scientific">Wenyingzhuangia heitensis</name>
    <dbReference type="NCBI Taxonomy" id="1487859"/>
    <lineage>
        <taxon>Bacteria</taxon>
        <taxon>Pseudomonadati</taxon>
        <taxon>Bacteroidota</taxon>
        <taxon>Flavobacteriia</taxon>
        <taxon>Flavobacteriales</taxon>
        <taxon>Flavobacteriaceae</taxon>
        <taxon>Wenyingzhuangia</taxon>
    </lineage>
</organism>
<keyword evidence="4 5" id="KW-0472">Membrane</keyword>
<feature type="transmembrane region" description="Helical" evidence="5">
    <location>
        <begin position="130"/>
        <end position="148"/>
    </location>
</feature>
<feature type="transmembrane region" description="Helical" evidence="5">
    <location>
        <begin position="46"/>
        <end position="70"/>
    </location>
</feature>
<dbReference type="Pfam" id="PF01988">
    <property type="entry name" value="VIT1"/>
    <property type="match status" value="1"/>
</dbReference>
<keyword evidence="3 5" id="KW-1133">Transmembrane helix</keyword>
<name>A0ABX0UDL1_9FLAO</name>
<feature type="transmembrane region" description="Helical" evidence="5">
    <location>
        <begin position="102"/>
        <end position="124"/>
    </location>
</feature>
<dbReference type="RefSeq" id="WP_167188036.1">
    <property type="nucleotide sequence ID" value="NZ_JAASQL010000002.1"/>
</dbReference>
<gene>
    <name evidence="6" type="ORF">FHR24_002089</name>
</gene>
<evidence type="ECO:0000256" key="2">
    <source>
        <dbReference type="ARBA" id="ARBA00022692"/>
    </source>
</evidence>
<feature type="transmembrane region" description="Helical" evidence="5">
    <location>
        <begin position="160"/>
        <end position="178"/>
    </location>
</feature>
<reference evidence="6 7" key="1">
    <citation type="submission" date="2020-03" db="EMBL/GenBank/DDBJ databases">
        <title>Genomic Encyclopedia of Type Strains, Phase IV (KMG-IV): sequencing the most valuable type-strain genomes for metagenomic binning, comparative biology and taxonomic classification.</title>
        <authorList>
            <person name="Goeker M."/>
        </authorList>
    </citation>
    <scope>NUCLEOTIDE SEQUENCE [LARGE SCALE GENOMIC DNA]</scope>
    <source>
        <strain evidence="6 7">DSM 101599</strain>
    </source>
</reference>
<proteinExistence type="predicted"/>
<dbReference type="PANTHER" id="PTHR31851">
    <property type="entry name" value="FE(2+)/MN(2+) TRANSPORTER PCL1"/>
    <property type="match status" value="1"/>
</dbReference>
<dbReference type="Proteomes" id="UP000745859">
    <property type="component" value="Unassembled WGS sequence"/>
</dbReference>
<keyword evidence="2 5" id="KW-0812">Transmembrane</keyword>
<evidence type="ECO:0000256" key="3">
    <source>
        <dbReference type="ARBA" id="ARBA00022989"/>
    </source>
</evidence>
<sequence>MAANTSKIYQKTEKYLGEFVYGGIDGCVTTFAVVAGSVGANLNSSIIIILGFANLLADGFAMSIGAYLSAKTEKDNALKHAITENDKTKIEQDFNPIAKGTVTYISFLLIGIFPLLSYVIDFLHPLDKSVFLYSALATGFGFIMVGSLKSYINHKAIWKGITETLVLGLLAALVSYYVGDWIEGLID</sequence>